<dbReference type="EMBL" id="JAPTSV010000002">
    <property type="protein sequence ID" value="KAJ1530449.1"/>
    <property type="molecule type" value="Genomic_DNA"/>
</dbReference>
<name>A0AAV7XVS1_9NEOP</name>
<organism evidence="2 3">
    <name type="scientific">Megalurothrips usitatus</name>
    <name type="common">bean blossom thrips</name>
    <dbReference type="NCBI Taxonomy" id="439358"/>
    <lineage>
        <taxon>Eukaryota</taxon>
        <taxon>Metazoa</taxon>
        <taxon>Ecdysozoa</taxon>
        <taxon>Arthropoda</taxon>
        <taxon>Hexapoda</taxon>
        <taxon>Insecta</taxon>
        <taxon>Pterygota</taxon>
        <taxon>Neoptera</taxon>
        <taxon>Paraneoptera</taxon>
        <taxon>Thysanoptera</taxon>
        <taxon>Terebrantia</taxon>
        <taxon>Thripoidea</taxon>
        <taxon>Thripidae</taxon>
        <taxon>Megalurothrips</taxon>
    </lineage>
</organism>
<evidence type="ECO:0000313" key="3">
    <source>
        <dbReference type="Proteomes" id="UP001075354"/>
    </source>
</evidence>
<gene>
    <name evidence="2" type="ORF">ONE63_005352</name>
</gene>
<evidence type="ECO:0000256" key="1">
    <source>
        <dbReference type="SAM" id="Phobius"/>
    </source>
</evidence>
<keyword evidence="1" id="KW-1133">Transmembrane helix</keyword>
<feature type="transmembrane region" description="Helical" evidence="1">
    <location>
        <begin position="63"/>
        <end position="84"/>
    </location>
</feature>
<keyword evidence="1" id="KW-0472">Membrane</keyword>
<keyword evidence="1" id="KW-0812">Transmembrane</keyword>
<evidence type="ECO:0000313" key="2">
    <source>
        <dbReference type="EMBL" id="KAJ1530449.1"/>
    </source>
</evidence>
<sequence length="135" mass="15400">MNNNKESFKLLSVAGSGSDSESEVPEFVLTPKKKRLKRRTRANHALTRTRENQSKFSRRNISLTLAAIFLFCWLLTLSWLTVLLHGNIQQLDEMVQREQNQCKYHGVKSIFYVGNDHGMTFGLAALRSFLPSGAR</sequence>
<dbReference type="Proteomes" id="UP001075354">
    <property type="component" value="Chromosome 2"/>
</dbReference>
<reference evidence="2" key="1">
    <citation type="submission" date="2022-12" db="EMBL/GenBank/DDBJ databases">
        <title>Chromosome-level genome assembly of the bean flower thrips Megalurothrips usitatus.</title>
        <authorList>
            <person name="Ma L."/>
            <person name="Liu Q."/>
            <person name="Li H."/>
            <person name="Cai W."/>
        </authorList>
    </citation>
    <scope>NUCLEOTIDE SEQUENCE</scope>
    <source>
        <strain evidence="2">Cailab_2022a</strain>
    </source>
</reference>
<comment type="caution">
    <text evidence="2">The sequence shown here is derived from an EMBL/GenBank/DDBJ whole genome shotgun (WGS) entry which is preliminary data.</text>
</comment>
<protein>
    <submittedName>
        <fullName evidence="2">Uncharacterized protein</fullName>
    </submittedName>
</protein>
<keyword evidence="3" id="KW-1185">Reference proteome</keyword>
<proteinExistence type="predicted"/>
<dbReference type="AlphaFoldDB" id="A0AAV7XVS1"/>
<accession>A0AAV7XVS1</accession>